<keyword evidence="2" id="KW-1185">Reference proteome</keyword>
<organism evidence="1 2">
    <name type="scientific">Gracilibacillus caseinilyticus</name>
    <dbReference type="NCBI Taxonomy" id="2932256"/>
    <lineage>
        <taxon>Bacteria</taxon>
        <taxon>Bacillati</taxon>
        <taxon>Bacillota</taxon>
        <taxon>Bacilli</taxon>
        <taxon>Bacillales</taxon>
        <taxon>Bacillaceae</taxon>
        <taxon>Gracilibacillus</taxon>
    </lineage>
</organism>
<evidence type="ECO:0000313" key="1">
    <source>
        <dbReference type="EMBL" id="UOQ49116.1"/>
    </source>
</evidence>
<dbReference type="Gene3D" id="3.20.20.80">
    <property type="entry name" value="Glycosidases"/>
    <property type="match status" value="1"/>
</dbReference>
<sequence length="267" mass="30776">MTWIWDLEKLDESQEDLISFADDQGINLIYLHVSQKGFDKEKVQSFIKKAAEEDIKVYALGGDPYWALSKNQDSLENFVGNVKDYNRHVSQDERFQGIHLDIEPYLLSEWKNNQEDVITQWLDNMTYLKKQAKSNADLKISGDFPFWIYKVKIPGKESNVGEWMISKLDSITIMAYRDSAEGKNGIKSISSPLIEQAANHNKSVVIGVNMVKTDEGSHTTFYDTHPNEMNQELHQLENYFAGHPGFGGIAVHDYRSWKSNIKKRTYE</sequence>
<dbReference type="EMBL" id="CP095072">
    <property type="protein sequence ID" value="UOQ49116.1"/>
    <property type="molecule type" value="Genomic_DNA"/>
</dbReference>
<dbReference type="Proteomes" id="UP000831782">
    <property type="component" value="Chromosome"/>
</dbReference>
<dbReference type="SUPFAM" id="SSF51445">
    <property type="entry name" value="(Trans)glycosidases"/>
    <property type="match status" value="1"/>
</dbReference>
<gene>
    <name evidence="1" type="ORF">MUN88_03040</name>
</gene>
<reference evidence="1 2" key="1">
    <citation type="submission" date="2022-04" db="EMBL/GenBank/DDBJ databases">
        <title>Gracilibacillus sp. isolated from saltern.</title>
        <authorList>
            <person name="Won M."/>
            <person name="Lee C.-M."/>
            <person name="Woen H.-Y."/>
            <person name="Kwon S.-W."/>
        </authorList>
    </citation>
    <scope>NUCLEOTIDE SEQUENCE [LARGE SCALE GENOMIC DNA]</scope>
    <source>
        <strain evidence="1 2">SSWR10-1</strain>
    </source>
</reference>
<name>A0ABY4EXI0_9BACI</name>
<protein>
    <submittedName>
        <fullName evidence="1">Uncharacterized protein</fullName>
    </submittedName>
</protein>
<dbReference type="InterPro" id="IPR017853">
    <property type="entry name" value="GH"/>
</dbReference>
<evidence type="ECO:0000313" key="2">
    <source>
        <dbReference type="Proteomes" id="UP000831782"/>
    </source>
</evidence>
<dbReference type="RefSeq" id="WP_244720668.1">
    <property type="nucleotide sequence ID" value="NZ_CP095072.1"/>
</dbReference>
<accession>A0ABY4EXI0</accession>
<proteinExistence type="predicted"/>